<evidence type="ECO:0000256" key="28">
    <source>
        <dbReference type="ARBA" id="ARBA00023235"/>
    </source>
</evidence>
<dbReference type="PROSITE" id="PS50880">
    <property type="entry name" value="TOPRIM"/>
    <property type="match status" value="1"/>
</dbReference>
<evidence type="ECO:0000256" key="2">
    <source>
        <dbReference type="ARBA" id="ARBA00001849"/>
    </source>
</evidence>
<dbReference type="GO" id="GO:0016597">
    <property type="term" value="F:amino acid binding"/>
    <property type="evidence" value="ECO:0007669"/>
    <property type="project" value="InterPro"/>
</dbReference>
<dbReference type="SMART" id="SM00493">
    <property type="entry name" value="TOPRIM"/>
    <property type="match status" value="1"/>
</dbReference>
<dbReference type="CDD" id="cd00186">
    <property type="entry name" value="TOP1Ac"/>
    <property type="match status" value="1"/>
</dbReference>
<dbReference type="GO" id="GO:0043772">
    <property type="term" value="F:acyl-phosphate glycerol-3-phosphate acyltransferase activity"/>
    <property type="evidence" value="ECO:0007669"/>
    <property type="project" value="InterPro"/>
</dbReference>
<keyword evidence="44" id="KW-1185">Reference proteome</keyword>
<dbReference type="GO" id="GO:0006265">
    <property type="term" value="P:DNA topological change"/>
    <property type="evidence" value="ECO:0007669"/>
    <property type="project" value="InterPro"/>
</dbReference>
<feature type="transmembrane region" description="Helical" evidence="38">
    <location>
        <begin position="869"/>
        <end position="888"/>
    </location>
</feature>
<dbReference type="InterPro" id="IPR006171">
    <property type="entry name" value="TOPRIM_dom"/>
</dbReference>
<dbReference type="GO" id="GO:1990904">
    <property type="term" value="C:ribonucleoprotein complex"/>
    <property type="evidence" value="ECO:0007669"/>
    <property type="project" value="UniProtKB-KW"/>
</dbReference>
<dbReference type="InterPro" id="IPR057666">
    <property type="entry name" value="DrpA_SLOG"/>
</dbReference>
<name>A0AA36N5Y3_9DINO</name>
<keyword evidence="16" id="KW-0378">Hydrolase</keyword>
<dbReference type="NCBIfam" id="TIGR01023">
    <property type="entry name" value="rpmG_bact"/>
    <property type="match status" value="1"/>
</dbReference>
<evidence type="ECO:0000256" key="10">
    <source>
        <dbReference type="ARBA" id="ARBA00022516"/>
    </source>
</evidence>
<comment type="catalytic activity">
    <reaction evidence="36">
        <text>carbamoyl phosphate + L-aspartate = N-carbamoyl-L-aspartate + phosphate + H(+)</text>
        <dbReference type="Rhea" id="RHEA:20013"/>
        <dbReference type="ChEBI" id="CHEBI:15378"/>
        <dbReference type="ChEBI" id="CHEBI:29991"/>
        <dbReference type="ChEBI" id="CHEBI:32814"/>
        <dbReference type="ChEBI" id="CHEBI:43474"/>
        <dbReference type="ChEBI" id="CHEBI:58228"/>
        <dbReference type="EC" id="2.1.3.2"/>
    </reaction>
</comment>
<dbReference type="InterPro" id="IPR011332">
    <property type="entry name" value="Ribosomal_zn-bd"/>
</dbReference>
<evidence type="ECO:0000256" key="38">
    <source>
        <dbReference type="SAM" id="Phobius"/>
    </source>
</evidence>
<dbReference type="HAMAP" id="MF_00952">
    <property type="entry name" value="Topoisom_1_prok"/>
    <property type="match status" value="1"/>
</dbReference>
<evidence type="ECO:0000256" key="34">
    <source>
        <dbReference type="ARBA" id="ARBA00032877"/>
    </source>
</evidence>
<dbReference type="GO" id="GO:0009294">
    <property type="term" value="P:DNA-mediated transformation"/>
    <property type="evidence" value="ECO:0007669"/>
    <property type="project" value="InterPro"/>
</dbReference>
<evidence type="ECO:0000256" key="18">
    <source>
        <dbReference type="ARBA" id="ARBA00022839"/>
    </source>
</evidence>
<dbReference type="InterPro" id="IPR003029">
    <property type="entry name" value="S1_domain"/>
</dbReference>
<dbReference type="GO" id="GO:0006207">
    <property type="term" value="P:'de novo' pyrimidine nucleobase biosynthetic process"/>
    <property type="evidence" value="ECO:0007669"/>
    <property type="project" value="InterPro"/>
</dbReference>
<keyword evidence="23" id="KW-0799">Topoisomerase</keyword>
<dbReference type="GO" id="GO:0005694">
    <property type="term" value="C:chromosome"/>
    <property type="evidence" value="ECO:0007669"/>
    <property type="project" value="InterPro"/>
</dbReference>
<feature type="transmembrane region" description="Helical" evidence="38">
    <location>
        <begin position="812"/>
        <end position="832"/>
    </location>
</feature>
<dbReference type="InterPro" id="IPR003601">
    <property type="entry name" value="Topo_IA_2"/>
</dbReference>
<dbReference type="InterPro" id="IPR036388">
    <property type="entry name" value="WH-like_DNA-bd_sf"/>
</dbReference>
<dbReference type="NCBIfam" id="TIGR00732">
    <property type="entry name" value="dprA"/>
    <property type="match status" value="1"/>
</dbReference>
<evidence type="ECO:0000256" key="19">
    <source>
        <dbReference type="ARBA" id="ARBA00022842"/>
    </source>
</evidence>
<dbReference type="InterPro" id="IPR003811">
    <property type="entry name" value="G3P_acylTferase_PlsY"/>
</dbReference>
<evidence type="ECO:0000256" key="3">
    <source>
        <dbReference type="ARBA" id="ARBA00004852"/>
    </source>
</evidence>
<evidence type="ECO:0000256" key="1">
    <source>
        <dbReference type="ARBA" id="ARBA00000213"/>
    </source>
</evidence>
<dbReference type="GO" id="GO:0006221">
    <property type="term" value="P:pyrimidine nucleotide biosynthetic process"/>
    <property type="evidence" value="ECO:0007669"/>
    <property type="project" value="UniProtKB-KW"/>
</dbReference>
<reference evidence="43" key="1">
    <citation type="submission" date="2023-08" db="EMBL/GenBank/DDBJ databases">
        <authorList>
            <person name="Chen Y."/>
            <person name="Shah S."/>
            <person name="Dougan E. K."/>
            <person name="Thang M."/>
            <person name="Chan C."/>
        </authorList>
    </citation>
    <scope>NUCLEOTIDE SEQUENCE</scope>
</reference>
<dbReference type="Gene3D" id="3.20.20.140">
    <property type="entry name" value="Metal-dependent hydrolases"/>
    <property type="match status" value="1"/>
</dbReference>
<comment type="catalytic activity">
    <reaction evidence="1">
        <text>ATP-independent breakage of single-stranded DNA, followed by passage and rejoining.</text>
        <dbReference type="EC" id="5.6.2.1"/>
    </reaction>
</comment>
<dbReference type="NCBIfam" id="NF006558">
    <property type="entry name" value="PRK09059.1"/>
    <property type="match status" value="1"/>
</dbReference>
<dbReference type="InterPro" id="IPR032466">
    <property type="entry name" value="Metal_Hydrolase"/>
</dbReference>
<dbReference type="Pfam" id="PF01751">
    <property type="entry name" value="Toprim"/>
    <property type="match status" value="1"/>
</dbReference>
<evidence type="ECO:0000256" key="20">
    <source>
        <dbReference type="ARBA" id="ARBA00022975"/>
    </source>
</evidence>
<dbReference type="InterPro" id="IPR015797">
    <property type="entry name" value="NUDIX_hydrolase-like_dom_sf"/>
</dbReference>
<dbReference type="InterPro" id="IPR001900">
    <property type="entry name" value="RNase_II/R"/>
</dbReference>
<dbReference type="PROSITE" id="PS00097">
    <property type="entry name" value="CARBAMOYLTRANSFERASE"/>
    <property type="match status" value="1"/>
</dbReference>
<keyword evidence="28" id="KW-0413">Isomerase</keyword>
<dbReference type="InterPro" id="IPR004722">
    <property type="entry name" value="DHOase"/>
</dbReference>
<keyword evidence="21" id="KW-0689">Ribosomal protein</keyword>
<dbReference type="SUPFAM" id="SSF53671">
    <property type="entry name" value="Aspartate/ornithine carbamoyltransferase"/>
    <property type="match status" value="1"/>
</dbReference>
<keyword evidence="12 38" id="KW-0812">Transmembrane</keyword>
<keyword evidence="19" id="KW-0460">Magnesium</keyword>
<evidence type="ECO:0000256" key="24">
    <source>
        <dbReference type="ARBA" id="ARBA00023098"/>
    </source>
</evidence>
<dbReference type="SMART" id="SM00316">
    <property type="entry name" value="S1"/>
    <property type="match status" value="1"/>
</dbReference>
<evidence type="ECO:0000256" key="12">
    <source>
        <dbReference type="ARBA" id="ARBA00022692"/>
    </source>
</evidence>
<dbReference type="HAMAP" id="MF_00001">
    <property type="entry name" value="Asp_carb_tr"/>
    <property type="match status" value="1"/>
</dbReference>
<dbReference type="SUPFAM" id="SSF57829">
    <property type="entry name" value="Zn-binding ribosomal proteins"/>
    <property type="match status" value="1"/>
</dbReference>
<evidence type="ECO:0000256" key="32">
    <source>
        <dbReference type="ARBA" id="ARBA00031985"/>
    </source>
</evidence>
<evidence type="ECO:0000256" key="21">
    <source>
        <dbReference type="ARBA" id="ARBA00022980"/>
    </source>
</evidence>
<dbReference type="PRINTS" id="PR00417">
    <property type="entry name" value="PRTPISMRASEI"/>
</dbReference>
<evidence type="ECO:0000256" key="4">
    <source>
        <dbReference type="ARBA" id="ARBA00007596"/>
    </source>
</evidence>
<keyword evidence="24" id="KW-0443">Lipid metabolism</keyword>
<evidence type="ECO:0000259" key="39">
    <source>
        <dbReference type="PROSITE" id="PS50126"/>
    </source>
</evidence>
<dbReference type="CDD" id="cd04471">
    <property type="entry name" value="S1_RNase_R"/>
    <property type="match status" value="1"/>
</dbReference>
<dbReference type="InterPro" id="IPR013498">
    <property type="entry name" value="Topo_IA_Znf"/>
</dbReference>
<dbReference type="Pfam" id="PF01131">
    <property type="entry name" value="Topoisom_bac"/>
    <property type="match status" value="1"/>
</dbReference>
<dbReference type="PROSITE" id="PS00582">
    <property type="entry name" value="RIBOSOMAL_L33"/>
    <property type="match status" value="1"/>
</dbReference>
<dbReference type="Pfam" id="PF17876">
    <property type="entry name" value="CSD2"/>
    <property type="match status" value="1"/>
</dbReference>
<dbReference type="InterPro" id="IPR013497">
    <property type="entry name" value="Topo_IA_cen"/>
</dbReference>
<dbReference type="Gene3D" id="3.90.79.10">
    <property type="entry name" value="Nucleoside Triphosphate Pyrophosphohydrolase"/>
    <property type="match status" value="2"/>
</dbReference>
<dbReference type="Pfam" id="PF21102">
    <property type="entry name" value="DprA_N"/>
    <property type="match status" value="1"/>
</dbReference>
<dbReference type="Gene3D" id="3.30.65.10">
    <property type="entry name" value="Bacterial Topoisomerase I, domain 1"/>
    <property type="match status" value="1"/>
</dbReference>
<dbReference type="NCBIfam" id="TIGR00857">
    <property type="entry name" value="pyrC_multi"/>
    <property type="match status" value="1"/>
</dbReference>
<keyword evidence="25" id="KW-0238">DNA-binding</keyword>
<dbReference type="Pfam" id="PF00471">
    <property type="entry name" value="Ribosomal_L33"/>
    <property type="match status" value="1"/>
</dbReference>
<dbReference type="SUPFAM" id="SSF50249">
    <property type="entry name" value="Nucleic acid-binding proteins"/>
    <property type="match status" value="2"/>
</dbReference>
<dbReference type="NCBIfam" id="TIGR00670">
    <property type="entry name" value="asp_carb_tr"/>
    <property type="match status" value="1"/>
</dbReference>
<dbReference type="PANTHER" id="PTHR42785:SF1">
    <property type="entry name" value="DNA TOPOISOMERASE"/>
    <property type="match status" value="1"/>
</dbReference>
<dbReference type="PROSITE" id="PS01175">
    <property type="entry name" value="RIBONUCLEASE_II"/>
    <property type="match status" value="1"/>
</dbReference>
<feature type="domain" description="S1 motif" evidence="39">
    <location>
        <begin position="2843"/>
        <end position="2924"/>
    </location>
</feature>
<dbReference type="InterPro" id="IPR001705">
    <property type="entry name" value="Ribosomal_bL33"/>
</dbReference>
<dbReference type="InterPro" id="IPR022966">
    <property type="entry name" value="RNase_II/R_CS"/>
</dbReference>
<dbReference type="InterPro" id="IPR024403">
    <property type="entry name" value="DHOase_cat"/>
</dbReference>
<dbReference type="Pfam" id="PF02660">
    <property type="entry name" value="G3P_acyltransf"/>
    <property type="match status" value="1"/>
</dbReference>
<dbReference type="PROSITE" id="PS51462">
    <property type="entry name" value="NUDIX"/>
    <property type="match status" value="1"/>
</dbReference>
<evidence type="ECO:0000256" key="6">
    <source>
        <dbReference type="ARBA" id="ARBA00012163"/>
    </source>
</evidence>
<evidence type="ECO:0000256" key="11">
    <source>
        <dbReference type="ARBA" id="ARBA00022679"/>
    </source>
</evidence>
<feature type="transmembrane region" description="Helical" evidence="38">
    <location>
        <begin position="732"/>
        <end position="756"/>
    </location>
</feature>
<evidence type="ECO:0000256" key="7">
    <source>
        <dbReference type="ARBA" id="ARBA00012891"/>
    </source>
</evidence>
<evidence type="ECO:0000256" key="22">
    <source>
        <dbReference type="ARBA" id="ARBA00022989"/>
    </source>
</evidence>
<keyword evidence="9" id="KW-1003">Cell membrane</keyword>
<keyword evidence="22 38" id="KW-1133">Transmembrane helix</keyword>
<dbReference type="InterPro" id="IPR028612">
    <property type="entry name" value="Topoisom_1_IA"/>
</dbReference>
<feature type="compositionally biased region" description="Basic residues" evidence="37">
    <location>
        <begin position="2188"/>
        <end position="2206"/>
    </location>
</feature>
<feature type="transmembrane region" description="Helical" evidence="38">
    <location>
        <begin position="838"/>
        <end position="862"/>
    </location>
</feature>
<proteinExistence type="inferred from homology"/>
<dbReference type="Gene3D" id="3.40.50.1370">
    <property type="entry name" value="Aspartate/ornithine carbamoyltransferase"/>
    <property type="match status" value="2"/>
</dbReference>
<dbReference type="PANTHER" id="PTHR42785">
    <property type="entry name" value="DNA TOPOISOMERASE, TYPE IA, CORE"/>
    <property type="match status" value="1"/>
</dbReference>
<keyword evidence="10" id="KW-0444">Lipid biosynthesis</keyword>
<dbReference type="EC" id="2.1.3.2" evidence="8"/>
<dbReference type="Proteomes" id="UP001178507">
    <property type="component" value="Unassembled WGS sequence"/>
</dbReference>
<evidence type="ECO:0000256" key="16">
    <source>
        <dbReference type="ARBA" id="ARBA00022801"/>
    </source>
</evidence>
<feature type="domain" description="Toprim" evidence="40">
    <location>
        <begin position="1336"/>
        <end position="1452"/>
    </location>
</feature>
<comment type="pathway">
    <text evidence="3">Pyrimidine metabolism; UMP biosynthesis via de novo pathway; (S)-dihydroorotate from bicarbonate: step 2/3.</text>
</comment>
<dbReference type="InterPro" id="IPR005733">
    <property type="entry name" value="TopoI_bac-type"/>
</dbReference>
<dbReference type="InterPro" id="IPR012340">
    <property type="entry name" value="NA-bd_OB-fold"/>
</dbReference>
<dbReference type="Pfam" id="PF17782">
    <property type="entry name" value="WHD_DprA"/>
    <property type="match status" value="1"/>
</dbReference>
<dbReference type="InterPro" id="IPR036901">
    <property type="entry name" value="Asp/Orn_carbamoylTrfase_sf"/>
</dbReference>
<keyword evidence="30" id="KW-0687">Ribonucleoprotein</keyword>
<dbReference type="SUPFAM" id="SSF102405">
    <property type="entry name" value="MCP/YpsA-like"/>
    <property type="match status" value="1"/>
</dbReference>
<dbReference type="NCBIfam" id="TIGR00023">
    <property type="entry name" value="glycerol-3-phosphate 1-O-acyltransferase PlsY"/>
    <property type="match status" value="1"/>
</dbReference>
<dbReference type="SUPFAM" id="SSF55811">
    <property type="entry name" value="Nudix"/>
    <property type="match status" value="1"/>
</dbReference>
<evidence type="ECO:0000259" key="41">
    <source>
        <dbReference type="PROSITE" id="PS51462"/>
    </source>
</evidence>
<dbReference type="NCBIfam" id="NF004633">
    <property type="entry name" value="PRK05978.1"/>
    <property type="match status" value="1"/>
</dbReference>
<comment type="similarity">
    <text evidence="4">Belongs to the bacterial ribosomal protein bL33 family.</text>
</comment>
<evidence type="ECO:0000256" key="36">
    <source>
        <dbReference type="ARBA" id="ARBA00048859"/>
    </source>
</evidence>
<dbReference type="Gene3D" id="1.10.290.10">
    <property type="entry name" value="Topoisomerase I, domain 4"/>
    <property type="match status" value="1"/>
</dbReference>
<dbReference type="GO" id="GO:0003723">
    <property type="term" value="F:RNA binding"/>
    <property type="evidence" value="ECO:0007669"/>
    <property type="project" value="InterPro"/>
</dbReference>
<dbReference type="Pfam" id="PF02729">
    <property type="entry name" value="OTCace_N"/>
    <property type="match status" value="1"/>
</dbReference>
<dbReference type="GO" id="GO:0008654">
    <property type="term" value="P:phospholipid biosynthetic process"/>
    <property type="evidence" value="ECO:0007669"/>
    <property type="project" value="UniProtKB-KW"/>
</dbReference>
<protein>
    <recommendedName>
        <fullName evidence="35">Large ribosomal subunit protein bL33c</fullName>
        <ecNumber evidence="8">2.1.3.2</ecNumber>
        <ecNumber evidence="6">3.1.13.1</ecNumber>
        <ecNumber evidence="7">5.6.2.1</ecNumber>
    </recommendedName>
    <alternativeName>
        <fullName evidence="34">Omega-protein</fullName>
    </alternativeName>
    <alternativeName>
        <fullName evidence="33">Relaxing enzyme</fullName>
    </alternativeName>
    <alternativeName>
        <fullName evidence="31">Swivelase</fullName>
    </alternativeName>
    <alternativeName>
        <fullName evidence="32">Untwisting enzyme</fullName>
    </alternativeName>
</protein>
<evidence type="ECO:0000256" key="29">
    <source>
        <dbReference type="ARBA" id="ARBA00023264"/>
    </source>
</evidence>
<feature type="transmembrane region" description="Helical" evidence="38">
    <location>
        <begin position="3011"/>
        <end position="3029"/>
    </location>
</feature>
<evidence type="ECO:0000313" key="44">
    <source>
        <dbReference type="Proteomes" id="UP001178507"/>
    </source>
</evidence>
<dbReference type="SMART" id="SM00955">
    <property type="entry name" value="RNB"/>
    <property type="match status" value="1"/>
</dbReference>
<feature type="domain" description="Nudix hydrolase" evidence="41">
    <location>
        <begin position="3088"/>
        <end position="3255"/>
    </location>
</feature>
<dbReference type="Gene3D" id="1.10.10.10">
    <property type="entry name" value="Winged helix-like DNA-binding domain superfamily/Winged helix DNA-binding domain"/>
    <property type="match status" value="1"/>
</dbReference>
<dbReference type="SMART" id="SM00436">
    <property type="entry name" value="TOP1Bc"/>
    <property type="match status" value="1"/>
</dbReference>
<dbReference type="SUPFAM" id="SSF51338">
    <property type="entry name" value="Composite domain of metallo-dependent hydrolases"/>
    <property type="match status" value="1"/>
</dbReference>
<dbReference type="InterPro" id="IPR006132">
    <property type="entry name" value="Asp/Orn_carbamoyltranf_P-bd"/>
</dbReference>
<keyword evidence="11" id="KW-0808">Transferase</keyword>
<feature type="transmembrane region" description="Helical" evidence="38">
    <location>
        <begin position="3041"/>
        <end position="3059"/>
    </location>
</feature>
<feature type="region of interest" description="Disordered" evidence="37">
    <location>
        <begin position="2179"/>
        <end position="2210"/>
    </location>
</feature>
<dbReference type="InterPro" id="IPR003602">
    <property type="entry name" value="Topo_IA_DNA-bd_dom"/>
</dbReference>
<dbReference type="InterPro" id="IPR004476">
    <property type="entry name" value="RNase_II/RNase_R"/>
</dbReference>
<comment type="catalytic activity">
    <reaction evidence="2">
        <text>Exonucleolytic cleavage in the 3'- to 5'-direction to yield nucleoside 5'-phosphates.</text>
        <dbReference type="EC" id="3.1.13.1"/>
    </reaction>
</comment>
<evidence type="ECO:0000256" key="27">
    <source>
        <dbReference type="ARBA" id="ARBA00023209"/>
    </source>
</evidence>
<evidence type="ECO:0000256" key="9">
    <source>
        <dbReference type="ARBA" id="ARBA00022475"/>
    </source>
</evidence>
<keyword evidence="27" id="KW-0594">Phospholipid biosynthesis</keyword>
<keyword evidence="14" id="KW-0479">Metal-binding</keyword>
<dbReference type="InterPro" id="IPR038584">
    <property type="entry name" value="Ribosomal_bL33_sf"/>
</dbReference>
<dbReference type="HAMAP" id="MF_01895">
    <property type="entry name" value="RNase_R"/>
    <property type="match status" value="1"/>
</dbReference>
<dbReference type="Pfam" id="PF00575">
    <property type="entry name" value="S1"/>
    <property type="match status" value="1"/>
</dbReference>
<dbReference type="InterPro" id="IPR041614">
    <property type="entry name" value="DprA_WH"/>
</dbReference>
<dbReference type="EC" id="5.6.2.1" evidence="7"/>
<dbReference type="NCBIfam" id="TIGR01051">
    <property type="entry name" value="topA_bact"/>
    <property type="match status" value="1"/>
</dbReference>
<dbReference type="NCBIfam" id="NF001860">
    <property type="entry name" value="PRK00595.1"/>
    <property type="match status" value="1"/>
</dbReference>
<dbReference type="InterPro" id="IPR006130">
    <property type="entry name" value="Asp/Orn_carbamoylTrfase"/>
</dbReference>
<dbReference type="CDD" id="cd18870">
    <property type="entry name" value="NUDIX_AcylCoAdiphos_Nudt19"/>
    <property type="match status" value="1"/>
</dbReference>
<dbReference type="InterPro" id="IPR013825">
    <property type="entry name" value="Topo_IA_cen_sub2"/>
</dbReference>
<dbReference type="InterPro" id="IPR013826">
    <property type="entry name" value="Topo_IA_cen_sub3"/>
</dbReference>
<dbReference type="InterPro" id="IPR000380">
    <property type="entry name" value="Topo_IA"/>
</dbReference>
<evidence type="ECO:0000256" key="26">
    <source>
        <dbReference type="ARBA" id="ARBA00023136"/>
    </source>
</evidence>
<dbReference type="SMART" id="SM00437">
    <property type="entry name" value="TOP1Ac"/>
    <property type="match status" value="1"/>
</dbReference>
<dbReference type="Pfam" id="PF06170">
    <property type="entry name" value="DUF983"/>
    <property type="match status" value="1"/>
</dbReference>
<dbReference type="PROSITE" id="PS52039">
    <property type="entry name" value="TOPO_IA_2"/>
    <property type="match status" value="1"/>
</dbReference>
<dbReference type="NCBIfam" id="TIGR02063">
    <property type="entry name" value="RNase_R"/>
    <property type="match status" value="1"/>
</dbReference>
<comment type="caution">
    <text evidence="43">The sequence shown here is derived from an EMBL/GenBank/DDBJ whole genome shotgun (WGS) entry which is preliminary data.</text>
</comment>
<dbReference type="Gene3D" id="2.40.50.140">
    <property type="entry name" value="Nucleic acid-binding proteins"/>
    <property type="match status" value="1"/>
</dbReference>
<dbReference type="InterPro" id="IPR000086">
    <property type="entry name" value="NUDIX_hydrolase_dom"/>
</dbReference>
<organism evidence="43 44">
    <name type="scientific">Effrenium voratum</name>
    <dbReference type="NCBI Taxonomy" id="2562239"/>
    <lineage>
        <taxon>Eukaryota</taxon>
        <taxon>Sar</taxon>
        <taxon>Alveolata</taxon>
        <taxon>Dinophyceae</taxon>
        <taxon>Suessiales</taxon>
        <taxon>Symbiodiniaceae</taxon>
        <taxon>Effrenium</taxon>
    </lineage>
</organism>
<dbReference type="Gene3D" id="1.10.460.10">
    <property type="entry name" value="Topoisomerase I, domain 2"/>
    <property type="match status" value="1"/>
</dbReference>
<keyword evidence="18" id="KW-0269">Exonuclease</keyword>
<dbReference type="Pfam" id="PF12890">
    <property type="entry name" value="DHOase"/>
    <property type="match status" value="1"/>
</dbReference>
<feature type="domain" description="Topo IA-type catalytic" evidence="42">
    <location>
        <begin position="1466"/>
        <end position="1909"/>
    </location>
</feature>
<dbReference type="Gene3D" id="2.20.28.120">
    <property type="entry name" value="Ribosomal protein L33"/>
    <property type="match status" value="1"/>
</dbReference>
<keyword evidence="13" id="KW-0540">Nuclease</keyword>
<keyword evidence="15" id="KW-0863">Zinc-finger</keyword>
<dbReference type="GO" id="GO:0003917">
    <property type="term" value="F:DNA topoisomerase type I (single strand cut, ATP-independent) activity"/>
    <property type="evidence" value="ECO:0007669"/>
    <property type="project" value="UniProtKB-EC"/>
</dbReference>
<dbReference type="Pfam" id="PF00185">
    <property type="entry name" value="OTCace"/>
    <property type="match status" value="1"/>
</dbReference>
<evidence type="ECO:0000256" key="31">
    <source>
        <dbReference type="ARBA" id="ARBA00030003"/>
    </source>
</evidence>
<dbReference type="InterPro" id="IPR040476">
    <property type="entry name" value="CSD2"/>
</dbReference>
<dbReference type="CDD" id="cd03363">
    <property type="entry name" value="TOPRIM_TopoIA_TopoI"/>
    <property type="match status" value="1"/>
</dbReference>
<dbReference type="InterPro" id="IPR011059">
    <property type="entry name" value="Metal-dep_hydrolase_composite"/>
</dbReference>
<keyword evidence="20" id="KW-0665">Pyrimidine biosynthesis</keyword>
<evidence type="ECO:0000256" key="35">
    <source>
        <dbReference type="ARBA" id="ARBA00035276"/>
    </source>
</evidence>
<keyword evidence="17" id="KW-0862">Zinc</keyword>
<evidence type="ECO:0000256" key="13">
    <source>
        <dbReference type="ARBA" id="ARBA00022722"/>
    </source>
</evidence>
<dbReference type="InterPro" id="IPR023406">
    <property type="entry name" value="Topo_IA_AS"/>
</dbReference>
<dbReference type="GO" id="GO:0004151">
    <property type="term" value="F:dihydroorotase activity"/>
    <property type="evidence" value="ECO:0007669"/>
    <property type="project" value="InterPro"/>
</dbReference>
<dbReference type="SMART" id="SM01207">
    <property type="entry name" value="G3P_acyltransf"/>
    <property type="match status" value="1"/>
</dbReference>
<comment type="similarity">
    <text evidence="5">Belongs to the type IA topoisomerase family.</text>
</comment>
<evidence type="ECO:0000256" key="25">
    <source>
        <dbReference type="ARBA" id="ARBA00023125"/>
    </source>
</evidence>
<dbReference type="InterPro" id="IPR009325">
    <property type="entry name" value="DUF983"/>
</dbReference>
<evidence type="ECO:0000313" key="43">
    <source>
        <dbReference type="EMBL" id="CAJ1391705.1"/>
    </source>
</evidence>
<dbReference type="PROSITE" id="PS50126">
    <property type="entry name" value="S1"/>
    <property type="match status" value="1"/>
</dbReference>
<dbReference type="InterPro" id="IPR023405">
    <property type="entry name" value="Topo_IA_core_domain"/>
</dbReference>
<dbReference type="InterPro" id="IPR034149">
    <property type="entry name" value="TOPRIM_TopoI"/>
</dbReference>
<dbReference type="SUPFAM" id="SSF57783">
    <property type="entry name" value="Zinc beta-ribbon"/>
    <property type="match status" value="1"/>
</dbReference>
<dbReference type="CDD" id="cd01317">
    <property type="entry name" value="DHOase_IIa"/>
    <property type="match status" value="1"/>
</dbReference>
<dbReference type="EC" id="3.1.13.1" evidence="6"/>
<dbReference type="InterPro" id="IPR025589">
    <property type="entry name" value="Toprim_C_rpt"/>
</dbReference>
<evidence type="ECO:0000256" key="37">
    <source>
        <dbReference type="SAM" id="MobiDB-lite"/>
    </source>
</evidence>
<dbReference type="GO" id="GO:0005840">
    <property type="term" value="C:ribosome"/>
    <property type="evidence" value="ECO:0007669"/>
    <property type="project" value="UniProtKB-KW"/>
</dbReference>
<evidence type="ECO:0000259" key="42">
    <source>
        <dbReference type="PROSITE" id="PS52039"/>
    </source>
</evidence>
<dbReference type="Pfam" id="PF13368">
    <property type="entry name" value="Toprim_C_rpt"/>
    <property type="match status" value="3"/>
</dbReference>
<dbReference type="InterPro" id="IPR011805">
    <property type="entry name" value="RNase_R"/>
</dbReference>
<evidence type="ECO:0000256" key="8">
    <source>
        <dbReference type="ARBA" id="ARBA00013008"/>
    </source>
</evidence>
<keyword evidence="26 38" id="KW-0472">Membrane</keyword>
<dbReference type="InterPro" id="IPR006131">
    <property type="entry name" value="Asp_carbamoyltransf_Asp/Orn-bd"/>
</dbReference>
<dbReference type="InterPro" id="IPR013824">
    <property type="entry name" value="Topo_IA_cen_sub1"/>
</dbReference>
<dbReference type="GO" id="GO:0004070">
    <property type="term" value="F:aspartate carbamoyltransferase activity"/>
    <property type="evidence" value="ECO:0007669"/>
    <property type="project" value="UniProtKB-EC"/>
</dbReference>
<dbReference type="Pfam" id="PF01396">
    <property type="entry name" value="Zn_ribbon_Top1"/>
    <property type="match status" value="1"/>
</dbReference>
<dbReference type="Gene3D" id="3.40.50.140">
    <property type="match status" value="1"/>
</dbReference>
<evidence type="ECO:0000256" key="30">
    <source>
        <dbReference type="ARBA" id="ARBA00023274"/>
    </source>
</evidence>
<sequence>MTASADHPLYGHRHLLGIAGLNYPDIATLLDRADEAVDISRQREKKKAVLRGLTQINLFFEASTRTQASFELAGKRLGADVMNMAVASSSVKKGETLIDTAMTLNAMHPDILVIRHGAAGAAALLARKVGCAVINAGDGAHEHPTQALLDALTIRRHKGRLDGLTVAICGDILHSRVARSNIILLNTMGARVRAVGPSTLMPAGIAEMGTEHHVRLEDGIRDADVVMMLRLQRERMAGGFVPSVREYFRHYGLDAAKLAHARPDCLVMHPGPMNRGVEIASEIADGPQSVIEEQVEMGGGAMTPATGTSVYDNARIVDPSRGIDETGTLIVTDGVIAACGAGARNQGLPDGATRIDCTGLTVVPGLVDNRVHIGEPGGEHRETIASACEAAAAGGVTSIVMMPDTSPVIDDVALVEFVLRTARETGAVRVHPAAAITIGLGGAEMTEMGNLRGAGAVMFTEGRKTIANAAVMRRAMTYARDFDAVIDHCTRDADLAGAGVMNEGLFASLLGLPGIPREAELLPLDRDLRLARLTGAAYHAAKISCAPAADAIGRAKADGLDVTAGVSINHLTLNENDIGEYRTFFKLSPPLRHEDDRQAMIAALNDGTLDTICSDHDPQDVDTKRLPFAEAEDGAVGLETLLSAALRLHHSGDVPLPRLIEAMSTAPARRLGLDAGTLRPGAPADFAVIDIDEPFVLDAAQLRSLSKNTAFDEARLTGRSVRTDVMDTIGEFSLLTALAALVGGYLCGSIPFGLILTRLAGLGDIRSIGSGNIGATNVLRTGNKGLAALTLLLDALKGLAPVLIAKAFGTEAAMAAGFGAFVGHLYPVWLGFRGGKGVATFAGISLGYSWMVLLPFAAGWLLTAFITRYSSLAALVGVCVTTFTLFILGENMLGWLYVGLTALVFFKHRANIARLREGVPEDGQADTEPQAVRFVLSDRQRLAWLRLWRAENVGPATFRDLINHCGSAEQALAMLPELSTRGGRRRHPHIPSEEEAAAELEAIAAHGARLIGIGEPDYPPLLRLADQAPPLVTVTGEPSVLQTPAVAIVGSRNASMAGLTMARRLASELGEQGHAIVSGLARGIDGAAHEAALATGTIAVLAGGPDKPYPPENVDLLARIEREGKGCSITEMPFGWQPRAKDFPRRNRVIAGLSMALVVVEAAARSGSLTSARLAGELGRLVLAVPGSPLDPRAHGTNTLIRDGATLVRSADDVIEAISPLDPAAEFYQPPPAPMELTAMMALPPDDDAREKVLALLGPTPVAVDELIVEAGLGAPQMFLIIMELDLAGRIERHSGNRAVGRYKTPRPPLTRRLHAAMSMPAAPCALASFRNGSSMEVVVVESPAKAKTINKYLGSGYKVLASFGHVRDLPAKDGSVKPDEDFAMSWQVDTASNKRLNEIAAAVKSADGLILATDPDREGEAISWHVLEVLNKKKAIKDKPVKRVVFNAITKAAVLDAIANPREIDGPLVDAYLARRALDYLVGFTLSPVLWRKLPGARSAGRVQSVALRLVCDRETEIEQFKPEEYWSILANLKTAADAPFVARLTGFDGEKLTKMGVRDGETANTIKAMLEASAFSVTSVEAKPVRRNPPPPFTTSTLQQAASAKLGFAPARTMQIAQKLYEGVDLGSETAGLITYMRTDGVQMAPEAIDGARAAIGSRFGGEFVPDKPRHYSSKAKNAQEAHEAVRPTDFDRAPDDIRSTLTDEQFKLYDLIWKRGIASQMESARLERTTVEITAAGDGKQAQLRATGSVVQFEGFFAAYTEHKDDSKRADDDNGDDDKRLPAMRQGEACARDSIEATQHFTEPPPRYSEASLIKKMEEIGIGRPSTYSATVSTLKDRDYVRLEKRALVPEPKGRLVTAFLQDFFERYVEFDFTASLEEKLDLISDGKLAWKDVLRDFWREFSAHVDETRELRITDVLDALNERLEPLVFPAREDGSDPRICPKCGTGKLSLKLGKFGSFVGCSNYPECSFTRQLGQEGNGDADAFADGPKVLGKDPFTEEDITLRTGRFGPYVQRGEGKEAKRSSLPKGWKPEEIDHEKALALLALPRDVGAHPETGKMISAGIGRYGPFVLHDGTYANLESVEDVFTIGLNHAVTVIAEKAAKGGGRGRSAPAALNELGEHPEVGGPITVHDGRYGPYVKHGKINATIPKGTDPMSVDLAKAVELIAARAEKAGKKVAGPSGAKKKTAAKKKPAPKKKPAGKAKTAASAAADAIAAFIRDNPQKATKRDIARAFGLKGDARVALKHVLRELEEEGLVEKRGKRLAAPGTLPPVMVLEVTGRDADGGLIARPAEWDEERGALPLVTISAPKKGRAKIILPGVGDRVLTRIGEQAGDGSYQGRVIKRLERKKAAILGVVRRTDKGGYRIEPTERKQNELEIDKADLGDARPGDLVEVSETRSGRHGLAKGKVLEVIGSLKSEKAVSMIAIHAHGIPHIFPEEVLAEAEAAKRPGIEPPREDWRDVPLITIDPATAKDHDDAVHGMPDDDPSNPGGHIVTVAIADVAHFVRPGSALDREAQKRGNSVYFPDRVVPMLPERISNDLCSLREKEDRPAMAVRMVFDASGHKKSHSFHRIMMRSHAKLSYEQAQQAIDGAPDAIAKPVLDTILKPLWAAYACLLKGRRNREPLELDIPERKILLAEDGTVDKVVVPPRLDAHKLIEECMIQANVAAAETLEKKKQALVFRIHDAPALAKQEALREFLKTLDIPLARGAQLRPSAFNAILSRVEDTDHSPLVHGVVLRSQSQAEYSPDNIGHFGLNLERYAHFTSPIRRYADLIVHRALIGALGLGDGGDELPEMEIDRLREIAGLISSAERRAVSAERDTVDRLIAEHLADRVGDTFDARVSGMAGAGLFVTLDGLGADGFIPASKLGEDYYRHDEALHAMVGERTGAGYRLGDPVEVRLAEVQAMAGAIRFDMESEPPATGAADADRSFGHQMSQTMDTHIFGGTGHEPRRPLWRAIGRGLKSRCPQCGEGALFASYAKSVDACSTCGEAMHHHRADDLPAYLNVFIVGHVVVAGFLMVERVTDWPSWLHFAVWIPLTLILAFALIPPIKGAVIGLQWANRMHGFGGTEARMSGRPHLRPRNAASLLLADLSDGAPAFLMGERSGGHVFMAHNRVFPGGRVEKADSHLPVPPVVPDADMAWLRNELGTGASDSRATAFAACAMRETGEETGLVLESRALLTPLRYIARAITPPGQVRRYDTRFFLAVVDRGQVRFEGTDGELSAIGWYRADTDHGERLHAITAEVMRIATARLADDPPLATDPPVPCYRVRNGRRIIEYPATGWFPCASTMAKATTIKIKLQSTADTGFYYVTKKNSRTMTEKMVKRKYDPVAKKHVEFKEAKIK</sequence>
<dbReference type="NCBIfam" id="TIGR00358">
    <property type="entry name" value="3_prime_RNase"/>
    <property type="match status" value="1"/>
</dbReference>
<dbReference type="Gene3D" id="2.30.40.10">
    <property type="entry name" value="Urease, subunit C, domain 1"/>
    <property type="match status" value="1"/>
</dbReference>
<dbReference type="GO" id="GO:0006520">
    <property type="term" value="P:amino acid metabolic process"/>
    <property type="evidence" value="ECO:0007669"/>
    <property type="project" value="InterPro"/>
</dbReference>
<dbReference type="InterPro" id="IPR018264">
    <property type="entry name" value="Ribosomal_bL33_CS"/>
</dbReference>
<evidence type="ECO:0000256" key="17">
    <source>
        <dbReference type="ARBA" id="ARBA00022833"/>
    </source>
</evidence>
<dbReference type="InterPro" id="IPR002082">
    <property type="entry name" value="Asp_carbamoyltransf"/>
</dbReference>
<dbReference type="Pfam" id="PF00773">
    <property type="entry name" value="RNB"/>
    <property type="match status" value="1"/>
</dbReference>
<dbReference type="EMBL" id="CAUJNA010002223">
    <property type="protein sequence ID" value="CAJ1391705.1"/>
    <property type="molecule type" value="Genomic_DNA"/>
</dbReference>
<dbReference type="GO" id="GO:0016070">
    <property type="term" value="P:RNA metabolic process"/>
    <property type="evidence" value="ECO:0007669"/>
    <property type="project" value="InterPro"/>
</dbReference>
<gene>
    <name evidence="43" type="ORF">EVOR1521_LOCUS16969</name>
</gene>
<dbReference type="HAMAP" id="MF_00294">
    <property type="entry name" value="Ribosomal_bL33"/>
    <property type="match status" value="1"/>
</dbReference>
<dbReference type="GO" id="GO:0003735">
    <property type="term" value="F:structural constituent of ribosome"/>
    <property type="evidence" value="ECO:0007669"/>
    <property type="project" value="InterPro"/>
</dbReference>
<dbReference type="SUPFAM" id="SSF56712">
    <property type="entry name" value="Prokaryotic type I DNA topoisomerase"/>
    <property type="match status" value="1"/>
</dbReference>
<evidence type="ECO:0000256" key="33">
    <source>
        <dbReference type="ARBA" id="ARBA00032235"/>
    </source>
</evidence>
<evidence type="ECO:0000256" key="14">
    <source>
        <dbReference type="ARBA" id="ARBA00022723"/>
    </source>
</evidence>
<dbReference type="GO" id="GO:0008859">
    <property type="term" value="F:exoribonuclease II activity"/>
    <property type="evidence" value="ECO:0007669"/>
    <property type="project" value="UniProtKB-EC"/>
</dbReference>
<dbReference type="GO" id="GO:0005886">
    <property type="term" value="C:plasma membrane"/>
    <property type="evidence" value="ECO:0007669"/>
    <property type="project" value="InterPro"/>
</dbReference>
<keyword evidence="29" id="KW-1208">Phospholipid metabolism</keyword>
<evidence type="ECO:0000256" key="23">
    <source>
        <dbReference type="ARBA" id="ARBA00023029"/>
    </source>
</evidence>
<dbReference type="GO" id="GO:0005737">
    <property type="term" value="C:cytoplasm"/>
    <property type="evidence" value="ECO:0007669"/>
    <property type="project" value="UniProtKB-ARBA"/>
</dbReference>
<dbReference type="NCBIfam" id="NF002032">
    <property type="entry name" value="PRK00856.1"/>
    <property type="match status" value="1"/>
</dbReference>
<dbReference type="GO" id="GO:0008270">
    <property type="term" value="F:zinc ion binding"/>
    <property type="evidence" value="ECO:0007669"/>
    <property type="project" value="UniProtKB-KW"/>
</dbReference>
<dbReference type="PROSITE" id="PS00396">
    <property type="entry name" value="TOPO_IA_1"/>
    <property type="match status" value="1"/>
</dbReference>
<accession>A0AA36N5Y3</accession>
<evidence type="ECO:0000259" key="40">
    <source>
        <dbReference type="PROSITE" id="PS50880"/>
    </source>
</evidence>
<dbReference type="HAMAP" id="MF_01043">
    <property type="entry name" value="PlsY"/>
    <property type="match status" value="1"/>
</dbReference>
<dbReference type="GO" id="GO:0006412">
    <property type="term" value="P:translation"/>
    <property type="evidence" value="ECO:0007669"/>
    <property type="project" value="InterPro"/>
</dbReference>
<evidence type="ECO:0000256" key="15">
    <source>
        <dbReference type="ARBA" id="ARBA00022771"/>
    </source>
</evidence>
<dbReference type="SUPFAM" id="SSF51556">
    <property type="entry name" value="Metallo-dependent hydrolases"/>
    <property type="match status" value="1"/>
</dbReference>
<dbReference type="Pfam" id="PF02481">
    <property type="entry name" value="DNA_processg_A"/>
    <property type="match status" value="1"/>
</dbReference>
<dbReference type="FunFam" id="3.40.50.1370:FF:000007">
    <property type="entry name" value="Aspartate carbamoyltransferase"/>
    <property type="match status" value="1"/>
</dbReference>
<dbReference type="Gene3D" id="2.70.20.10">
    <property type="entry name" value="Topoisomerase I, domain 3"/>
    <property type="match status" value="1"/>
</dbReference>
<dbReference type="GO" id="GO:0003677">
    <property type="term" value="F:DNA binding"/>
    <property type="evidence" value="ECO:0007669"/>
    <property type="project" value="UniProtKB-KW"/>
</dbReference>
<dbReference type="Gene3D" id="3.40.50.450">
    <property type="match status" value="1"/>
</dbReference>
<evidence type="ECO:0000256" key="5">
    <source>
        <dbReference type="ARBA" id="ARBA00009446"/>
    </source>
</evidence>